<sequence length="29" mass="3685">MKETNFNFKNYRGDNWYISENKVIFYEFS</sequence>
<proteinExistence type="predicted"/>
<comment type="caution">
    <text evidence="1">The sequence shown here is derived from an EMBL/GenBank/DDBJ whole genome shotgun (WGS) entry which is preliminary data.</text>
</comment>
<evidence type="ECO:0000313" key="1">
    <source>
        <dbReference type="EMBL" id="KAJ0014647.1"/>
    </source>
</evidence>
<gene>
    <name evidence="1" type="ORF">Pint_21399</name>
</gene>
<accession>A0ACC0XBX5</accession>
<dbReference type="Proteomes" id="UP001163603">
    <property type="component" value="Chromosome 13"/>
</dbReference>
<evidence type="ECO:0000313" key="2">
    <source>
        <dbReference type="Proteomes" id="UP001163603"/>
    </source>
</evidence>
<protein>
    <submittedName>
        <fullName evidence="1">Uncharacterized protein</fullName>
    </submittedName>
</protein>
<name>A0ACC0XBX5_9ROSI</name>
<keyword evidence="2" id="KW-1185">Reference proteome</keyword>
<organism evidence="1 2">
    <name type="scientific">Pistacia integerrima</name>
    <dbReference type="NCBI Taxonomy" id="434235"/>
    <lineage>
        <taxon>Eukaryota</taxon>
        <taxon>Viridiplantae</taxon>
        <taxon>Streptophyta</taxon>
        <taxon>Embryophyta</taxon>
        <taxon>Tracheophyta</taxon>
        <taxon>Spermatophyta</taxon>
        <taxon>Magnoliopsida</taxon>
        <taxon>eudicotyledons</taxon>
        <taxon>Gunneridae</taxon>
        <taxon>Pentapetalae</taxon>
        <taxon>rosids</taxon>
        <taxon>malvids</taxon>
        <taxon>Sapindales</taxon>
        <taxon>Anacardiaceae</taxon>
        <taxon>Pistacia</taxon>
    </lineage>
</organism>
<dbReference type="EMBL" id="CM047748">
    <property type="protein sequence ID" value="KAJ0014647.1"/>
    <property type="molecule type" value="Genomic_DNA"/>
</dbReference>
<reference evidence="2" key="1">
    <citation type="journal article" date="2023" name="G3 (Bethesda)">
        <title>Genome assembly and association tests identify interacting loci associated with vigor, precocity, and sex in interspecific pistachio rootstocks.</title>
        <authorList>
            <person name="Palmer W."/>
            <person name="Jacygrad E."/>
            <person name="Sagayaradj S."/>
            <person name="Cavanaugh K."/>
            <person name="Han R."/>
            <person name="Bertier L."/>
            <person name="Beede B."/>
            <person name="Kafkas S."/>
            <person name="Golino D."/>
            <person name="Preece J."/>
            <person name="Michelmore R."/>
        </authorList>
    </citation>
    <scope>NUCLEOTIDE SEQUENCE [LARGE SCALE GENOMIC DNA]</scope>
</reference>